<reference evidence="3" key="1">
    <citation type="journal article" date="2014" name="Front. Microbiol.">
        <title>High frequency of phylogenetically diverse reductive dehalogenase-homologous genes in deep subseafloor sedimentary metagenomes.</title>
        <authorList>
            <person name="Kawai M."/>
            <person name="Futagami T."/>
            <person name="Toyoda A."/>
            <person name="Takaki Y."/>
            <person name="Nishi S."/>
            <person name="Hori S."/>
            <person name="Arai W."/>
            <person name="Tsubouchi T."/>
            <person name="Morono Y."/>
            <person name="Uchiyama I."/>
            <person name="Ito T."/>
            <person name="Fujiyama A."/>
            <person name="Inagaki F."/>
            <person name="Takami H."/>
        </authorList>
    </citation>
    <scope>NUCLEOTIDE SEQUENCE</scope>
    <source>
        <strain evidence="3">Expedition CK06-06</strain>
    </source>
</reference>
<evidence type="ECO:0000259" key="2">
    <source>
        <dbReference type="Pfam" id="PF07733"/>
    </source>
</evidence>
<organism evidence="3">
    <name type="scientific">marine sediment metagenome</name>
    <dbReference type="NCBI Taxonomy" id="412755"/>
    <lineage>
        <taxon>unclassified sequences</taxon>
        <taxon>metagenomes</taxon>
        <taxon>ecological metagenomes</taxon>
    </lineage>
</organism>
<feature type="domain" description="PHP" evidence="1">
    <location>
        <begin position="1"/>
        <end position="75"/>
    </location>
</feature>
<dbReference type="InterPro" id="IPR016195">
    <property type="entry name" value="Pol/histidinol_Pase-like"/>
</dbReference>
<proteinExistence type="predicted"/>
<dbReference type="GO" id="GO:0006260">
    <property type="term" value="P:DNA replication"/>
    <property type="evidence" value="ECO:0007669"/>
    <property type="project" value="InterPro"/>
</dbReference>
<gene>
    <name evidence="3" type="ORF">S01H1_28226</name>
</gene>
<dbReference type="InterPro" id="IPR004013">
    <property type="entry name" value="PHP_dom"/>
</dbReference>
<dbReference type="Gene3D" id="3.20.20.140">
    <property type="entry name" value="Metal-dependent hydrolases"/>
    <property type="match status" value="1"/>
</dbReference>
<dbReference type="Pfam" id="PF07733">
    <property type="entry name" value="DNA_pol3_alpha"/>
    <property type="match status" value="1"/>
</dbReference>
<evidence type="ECO:0000259" key="1">
    <source>
        <dbReference type="Pfam" id="PF02811"/>
    </source>
</evidence>
<dbReference type="GO" id="GO:0008408">
    <property type="term" value="F:3'-5' exonuclease activity"/>
    <property type="evidence" value="ECO:0007669"/>
    <property type="project" value="InterPro"/>
</dbReference>
<feature type="domain" description="Bacterial DNA polymerase III alpha subunit NTPase" evidence="2">
    <location>
        <begin position="193"/>
        <end position="278"/>
    </location>
</feature>
<feature type="non-terminal residue" evidence="3">
    <location>
        <position position="1"/>
    </location>
</feature>
<evidence type="ECO:0000313" key="3">
    <source>
        <dbReference type="EMBL" id="GAF95692.1"/>
    </source>
</evidence>
<dbReference type="PANTHER" id="PTHR32294">
    <property type="entry name" value="DNA POLYMERASE III SUBUNIT ALPHA"/>
    <property type="match status" value="1"/>
</dbReference>
<dbReference type="AlphaFoldDB" id="X0U5P4"/>
<dbReference type="InterPro" id="IPR011708">
    <property type="entry name" value="DNA_pol3_alpha_NTPase_dom"/>
</dbReference>
<dbReference type="InterPro" id="IPR004805">
    <property type="entry name" value="DnaE2/DnaE/PolC"/>
</dbReference>
<dbReference type="EMBL" id="BARS01017233">
    <property type="protein sequence ID" value="GAF95692.1"/>
    <property type="molecule type" value="Genomic_DNA"/>
</dbReference>
<dbReference type="SUPFAM" id="SSF89550">
    <property type="entry name" value="PHP domain-like"/>
    <property type="match status" value="1"/>
</dbReference>
<sequence length="279" mass="32076">KIVSAAQLEGFYYRPRIDHEFLAAHSEGLIATTGCLSGEVPRALLQGKHKHAQQLLDWYFEVFGRDHFFFELQHHDIPELPEVNKAIIELAERYQGRLIATNDVHYINPEDAELQDILLCIQTGAVRTDPDRMRMTDLSYYLRTPQEMQTLFSEVPESIENTLWIAERCEVDLGFEGYHLPDFKVPEDHTTESYLHDLCEAGLVARYGPRAGDSIYRERLDYELDIINQMGFNTYFLIVWDLCRFALEQGIWYNARGSAAGSIVAYCLGITLVDPIEHG</sequence>
<dbReference type="Pfam" id="PF02811">
    <property type="entry name" value="PHP"/>
    <property type="match status" value="1"/>
</dbReference>
<comment type="caution">
    <text evidence="3">The sequence shown here is derived from an EMBL/GenBank/DDBJ whole genome shotgun (WGS) entry which is preliminary data.</text>
</comment>
<protein>
    <recommendedName>
        <fullName evidence="4">Bacterial DNA polymerase III alpha subunit NTPase domain-containing protein</fullName>
    </recommendedName>
</protein>
<name>X0U5P4_9ZZZZ</name>
<accession>X0U5P4</accession>
<feature type="non-terminal residue" evidence="3">
    <location>
        <position position="279"/>
    </location>
</feature>
<evidence type="ECO:0008006" key="4">
    <source>
        <dbReference type="Google" id="ProtNLM"/>
    </source>
</evidence>